<evidence type="ECO:0000259" key="1">
    <source>
        <dbReference type="Pfam" id="PF13340"/>
    </source>
</evidence>
<dbReference type="PANTHER" id="PTHR46637">
    <property type="entry name" value="TIS1421-TRANSPOSASE PROTEIN A"/>
    <property type="match status" value="1"/>
</dbReference>
<dbReference type="InterPro" id="IPR025161">
    <property type="entry name" value="IS402-like_dom"/>
</dbReference>
<name>A0A2V4R1C1_9PROT</name>
<reference evidence="2 3" key="1">
    <citation type="submission" date="2017-07" db="EMBL/GenBank/DDBJ databases">
        <title>A draft genome sequence of Komagataeibacter swingsii LMG 22125.</title>
        <authorList>
            <person name="Skraban J."/>
            <person name="Cleenwerck I."/>
            <person name="Vandamme P."/>
            <person name="Trcek J."/>
        </authorList>
    </citation>
    <scope>NUCLEOTIDE SEQUENCE [LARGE SCALE GENOMIC DNA]</scope>
    <source>
        <strain evidence="2 3">LMG 22125</strain>
    </source>
</reference>
<gene>
    <name evidence="2" type="ORF">CFR76_14550</name>
</gene>
<dbReference type="PANTHER" id="PTHR46637:SF1">
    <property type="entry name" value="BLL5188 PROTEIN"/>
    <property type="match status" value="1"/>
</dbReference>
<organism evidence="2 3">
    <name type="scientific">Komagataeibacter swingsii</name>
    <dbReference type="NCBI Taxonomy" id="215220"/>
    <lineage>
        <taxon>Bacteria</taxon>
        <taxon>Pseudomonadati</taxon>
        <taxon>Pseudomonadota</taxon>
        <taxon>Alphaproteobacteria</taxon>
        <taxon>Acetobacterales</taxon>
        <taxon>Acetobacteraceae</taxon>
        <taxon>Komagataeibacter</taxon>
    </lineage>
</organism>
<comment type="caution">
    <text evidence="2">The sequence shown here is derived from an EMBL/GenBank/DDBJ whole genome shotgun (WGS) entry which is preliminary data.</text>
</comment>
<sequence>MWGADVSLDAVTRSTEHGMGIRRYELNEAQWRRIAPLLPGKGDAGRSGANNRLFVNGCLWILRSGAHWRDLPGRYGKWTTVHRRFSRWHHAGVWDRIFETLLADPDNQYLMFDSMLVQARQQAANGAGVAGVRRWGVPPVAW</sequence>
<evidence type="ECO:0000313" key="2">
    <source>
        <dbReference type="EMBL" id="PYD68543.1"/>
    </source>
</evidence>
<protein>
    <recommendedName>
        <fullName evidence="1">Insertion element IS402-like domain-containing protein</fullName>
    </recommendedName>
</protein>
<dbReference type="AlphaFoldDB" id="A0A2V4R1C1"/>
<accession>A0A2V4R1C1</accession>
<feature type="domain" description="Insertion element IS402-like" evidence="1">
    <location>
        <begin position="26"/>
        <end position="98"/>
    </location>
</feature>
<dbReference type="EMBL" id="NKUB01000029">
    <property type="protein sequence ID" value="PYD68543.1"/>
    <property type="molecule type" value="Genomic_DNA"/>
</dbReference>
<dbReference type="Pfam" id="PF13340">
    <property type="entry name" value="DUF4096"/>
    <property type="match status" value="1"/>
</dbReference>
<dbReference type="Proteomes" id="UP000247371">
    <property type="component" value="Unassembled WGS sequence"/>
</dbReference>
<evidence type="ECO:0000313" key="3">
    <source>
        <dbReference type="Proteomes" id="UP000247371"/>
    </source>
</evidence>
<dbReference type="InterPro" id="IPR052909">
    <property type="entry name" value="Transposase_6_like"/>
</dbReference>
<proteinExistence type="predicted"/>
<keyword evidence="3" id="KW-1185">Reference proteome</keyword>
<dbReference type="NCBIfam" id="NF033580">
    <property type="entry name" value="transpos_IS5_3"/>
    <property type="match status" value="1"/>
</dbReference>